<organism evidence="1 2">
    <name type="scientific">Photobacterium ganghwense</name>
    <dbReference type="NCBI Taxonomy" id="320778"/>
    <lineage>
        <taxon>Bacteria</taxon>
        <taxon>Pseudomonadati</taxon>
        <taxon>Pseudomonadota</taxon>
        <taxon>Gammaproteobacteria</taxon>
        <taxon>Vibrionales</taxon>
        <taxon>Vibrionaceae</taxon>
        <taxon>Photobacterium</taxon>
    </lineage>
</organism>
<dbReference type="PATRIC" id="fig|320778.3.peg.1895"/>
<comment type="caution">
    <text evidence="1">The sequence shown here is derived from an EMBL/GenBank/DDBJ whole genome shotgun (WGS) entry which is preliminary data.</text>
</comment>
<keyword evidence="2" id="KW-1185">Reference proteome</keyword>
<dbReference type="OrthoDB" id="8595084at2"/>
<dbReference type="AlphaFoldDB" id="A0A0J1HG22"/>
<accession>A0A0J1HG22</accession>
<dbReference type="Proteomes" id="UP000035909">
    <property type="component" value="Unassembled WGS sequence"/>
</dbReference>
<proteinExistence type="predicted"/>
<dbReference type="RefSeq" id="WP_047884758.1">
    <property type="nucleotide sequence ID" value="NZ_CP071326.1"/>
</dbReference>
<sequence>MAKYQFFCLPETERRNFTFLDMASSTFQEEKAQLLQAGFIVDDDVIYADTPKEATDKFRSHFTHAVGDYAHAHVAGGMAAGLMNLLRWFK</sequence>
<reference evidence="1 2" key="1">
    <citation type="submission" date="2015-05" db="EMBL/GenBank/DDBJ databases">
        <title>Photobacterium galathea sp. nov.</title>
        <authorList>
            <person name="Machado H."/>
            <person name="Gram L."/>
        </authorList>
    </citation>
    <scope>NUCLEOTIDE SEQUENCE [LARGE SCALE GENOMIC DNA]</scope>
    <source>
        <strain evidence="1 2">DSM 22954</strain>
    </source>
</reference>
<evidence type="ECO:0000313" key="2">
    <source>
        <dbReference type="Proteomes" id="UP000035909"/>
    </source>
</evidence>
<gene>
    <name evidence="1" type="ORF">ABT57_08735</name>
</gene>
<dbReference type="EMBL" id="LDOU01000006">
    <property type="protein sequence ID" value="KLV10593.1"/>
    <property type="molecule type" value="Genomic_DNA"/>
</dbReference>
<evidence type="ECO:0000313" key="1">
    <source>
        <dbReference type="EMBL" id="KLV10593.1"/>
    </source>
</evidence>
<protein>
    <submittedName>
        <fullName evidence="1">Uncharacterized protein</fullName>
    </submittedName>
</protein>
<name>A0A0J1HG22_9GAMM</name>